<keyword evidence="2" id="KW-0862">Zinc</keyword>
<protein>
    <submittedName>
        <fullName evidence="6">Ribonuclease H-like domain-containing protein</fullName>
    </submittedName>
</protein>
<feature type="domain" description="CCHC-type" evidence="5">
    <location>
        <begin position="170"/>
        <end position="183"/>
    </location>
</feature>
<dbReference type="InterPro" id="IPR043502">
    <property type="entry name" value="DNA/RNA_pol_sf"/>
</dbReference>
<name>A0ABQ5EEC5_9ASTR</name>
<dbReference type="Pfam" id="PF00098">
    <property type="entry name" value="zf-CCHC"/>
    <property type="match status" value="1"/>
</dbReference>
<reference evidence="6" key="2">
    <citation type="submission" date="2022-01" db="EMBL/GenBank/DDBJ databases">
        <authorList>
            <person name="Yamashiro T."/>
            <person name="Shiraishi A."/>
            <person name="Satake H."/>
            <person name="Nakayama K."/>
        </authorList>
    </citation>
    <scope>NUCLEOTIDE SEQUENCE</scope>
</reference>
<feature type="compositionally biased region" description="Polar residues" evidence="4">
    <location>
        <begin position="400"/>
        <end position="421"/>
    </location>
</feature>
<reference evidence="6" key="1">
    <citation type="journal article" date="2022" name="Int. J. Mol. Sci.">
        <title>Draft Genome of Tanacetum Coccineum: Genomic Comparison of Closely Related Tanacetum-Family Plants.</title>
        <authorList>
            <person name="Yamashiro T."/>
            <person name="Shiraishi A."/>
            <person name="Nakayama K."/>
            <person name="Satake H."/>
        </authorList>
    </citation>
    <scope>NUCLEOTIDE SEQUENCE</scope>
</reference>
<gene>
    <name evidence="6" type="ORF">Tco_0975442</name>
</gene>
<dbReference type="CDD" id="cd09272">
    <property type="entry name" value="RNase_HI_RT_Ty1"/>
    <property type="match status" value="1"/>
</dbReference>
<feature type="compositionally biased region" description="Pro residues" evidence="4">
    <location>
        <begin position="1557"/>
        <end position="1611"/>
    </location>
</feature>
<proteinExistence type="predicted"/>
<keyword evidence="1" id="KW-0645">Protease</keyword>
<feature type="region of interest" description="Disordered" evidence="4">
    <location>
        <begin position="1540"/>
        <end position="1615"/>
    </location>
</feature>
<feature type="region of interest" description="Disordered" evidence="4">
    <location>
        <begin position="387"/>
        <end position="445"/>
    </location>
</feature>
<evidence type="ECO:0000256" key="3">
    <source>
        <dbReference type="SAM" id="Coils"/>
    </source>
</evidence>
<accession>A0ABQ5EEC5</accession>
<evidence type="ECO:0000256" key="1">
    <source>
        <dbReference type="ARBA" id="ARBA00022750"/>
    </source>
</evidence>
<sequence>MRRFHEMDDAKEIWEAIRTRFGGNANSKKMQKAVFKQQFEAFKISNSEGLEKGYDIFQQLLSQLEAHVMLNAYSTCNSFYFSKPIFLKKEVLCCFADELIYSLFCLHSGGPDLLHEDLEQIDDVDIEEMDINWQIAMIAIRMKKFYKKTGRRVRVDGKTPVGFDKKKLECFNCHNTGHFARECTAKGTHDGKKKRDSFYQHQEAGKQEKNQMGLLIMDDGILGGQEAQILAYSQAVKKLEAQLVTFQKQQLSLNEKLTFQANEIYEKDEKLKRYRRIGMKAVKEKEQLQKTLDSWKDSSKNLWRLIDSGMSLNSKVGLGFEIQSNNEVLSYEEEMNFFFNCSKEDSIGKPLYSRFTKTNDFKGVPHPLSGDYTPKPQEEIDDSLYVYGKKGPQKPEISVSDDNSSEHSTCQSNNSEGSCGNTSEHSFETESESLNVQNEMSKSRLEIPNEKVVSELQEVDPSYLDSQYLTRPQTVQSQRTTDESNGIKVIGDLLLRPQQVIIGGTLDQTSIITEHPLKNMVDRGIFDSGCSGHMTGNKDQLEDFEEFNGGSVTFGGSKGYISGKGKIRVGYSFWPLSMKRSAILQTFIRQIENQLSHRFKIIRSDNGTEFKNRDMLEFCGNKSIVMPELHNKMELLQERTEPKLRLLEQMLAEFSLPTRHRQEEGIDYDEVFAPVARIEAIRLFLAFASFMGFIVYQMDVKSAFLYGTIDEEVYVSQPPGFVDPDHPTKVYKVVKALYGLHQAPRAWYATLSTFLEKHGYKRGTIDKTLFIRRNKKDIMLVQVYVDDIIFGSTNKSWCDEFEALMQSRFQMSSMGELTFFLGLQVKQNKGGIFISQDKKVSEALEDGSWVEAMQEELLQFKLQQVWVLVDLPNGAKVIGTKWVYRNKKDERGVVVRNKARLVAQGHRQEEGINYDEVFAPVARIEDIRLFLAFASFMGFIVYQMDVKRSFLYGTIDEEVYVSQPPGFVDPDHPIKVYKVVKALYGLHQAPRAWYATNKKDIMLVQVYVDDIIFGSTNKSWCDEFEALMQSRFQMSSMGELTFFLGLQVKQNKEGIFISQDKYVAEILKKFDLDVKAAITPMETKLPLTKDEEAFDVDVHLYRSMIGSLMYLTASRPDIMYAVCVCSRFQVTPKTSHLNAVKRIFKYLKGKPNLGLWYPRESPLDLEAFSDSDYGGSNLDRKSTTGGCQFLGQRLISWQCKKQTIVATSTTEAEYVAAAHCCGQVLWVQNQLLDYGFNFMNTKIHIDNESTICIVKNPVYHSKTKHIEIRHHFIRDCYEKKLINVEKIHTDLNVADLLTKPFDGPRFNYLVVSIGFAEIVDFLRGSNLRYALTANPTIYDSLVKQFWQSAIASTKEDGSLEISATIDTIRYTISEASIRDSLQLDDATGITMLPNDDLFEGMGQIGYPTDGTFTFWKSLFTPQWRYLVHHLLHCISSKSGGWDQFGSNIATALICLSTGRVYNFSKLIFDGMVANLKNKKKFLMYPLILQMILNIQTENKHPYLAVSLTKEIFGNMKRGFQGAPRPLLPSMLLVAINPNAGQEHAAQAQSQPSSSSPTAPPPPPIPTSPPPQIPTPTPPPIPTSPPPQIATPTPPPIPTLTSPPPPPPPPETKPTTDEYIYEEQSPVHHQFSPSQEQAPSHMPMDDLLQAVPKLISRIDSLELDLKQTKLTMGNAIVKLVKKVKKLEGFLKRRNLVLTDSEDEEPEAHG</sequence>
<keyword evidence="1" id="KW-0064">Aspartyl protease</keyword>
<dbReference type="InterPro" id="IPR054722">
    <property type="entry name" value="PolX-like_BBD"/>
</dbReference>
<dbReference type="InterPro" id="IPR001878">
    <property type="entry name" value="Znf_CCHC"/>
</dbReference>
<dbReference type="PANTHER" id="PTHR11439">
    <property type="entry name" value="GAG-POL-RELATED RETROTRANSPOSON"/>
    <property type="match status" value="1"/>
</dbReference>
<dbReference type="Proteomes" id="UP001151760">
    <property type="component" value="Unassembled WGS sequence"/>
</dbReference>
<evidence type="ECO:0000256" key="4">
    <source>
        <dbReference type="SAM" id="MobiDB-lite"/>
    </source>
</evidence>
<dbReference type="PROSITE" id="PS50158">
    <property type="entry name" value="ZF_CCHC"/>
    <property type="match status" value="1"/>
</dbReference>
<dbReference type="SUPFAM" id="SSF56672">
    <property type="entry name" value="DNA/RNA polymerases"/>
    <property type="match status" value="2"/>
</dbReference>
<evidence type="ECO:0000259" key="5">
    <source>
        <dbReference type="PROSITE" id="PS50158"/>
    </source>
</evidence>
<evidence type="ECO:0000256" key="2">
    <source>
        <dbReference type="PROSITE-ProRule" id="PRU00047"/>
    </source>
</evidence>
<dbReference type="PANTHER" id="PTHR11439:SF495">
    <property type="entry name" value="REVERSE TRANSCRIPTASE, RNA-DEPENDENT DNA POLYMERASE-RELATED"/>
    <property type="match status" value="1"/>
</dbReference>
<feature type="non-terminal residue" evidence="6">
    <location>
        <position position="1708"/>
    </location>
</feature>
<dbReference type="Gene3D" id="4.10.60.10">
    <property type="entry name" value="Zinc finger, CCHC-type"/>
    <property type="match status" value="1"/>
</dbReference>
<feature type="coiled-coil region" evidence="3">
    <location>
        <begin position="229"/>
        <end position="256"/>
    </location>
</feature>
<keyword evidence="7" id="KW-1185">Reference proteome</keyword>
<evidence type="ECO:0000313" key="6">
    <source>
        <dbReference type="EMBL" id="GJT49285.1"/>
    </source>
</evidence>
<organism evidence="6 7">
    <name type="scientific">Tanacetum coccineum</name>
    <dbReference type="NCBI Taxonomy" id="301880"/>
    <lineage>
        <taxon>Eukaryota</taxon>
        <taxon>Viridiplantae</taxon>
        <taxon>Streptophyta</taxon>
        <taxon>Embryophyta</taxon>
        <taxon>Tracheophyta</taxon>
        <taxon>Spermatophyta</taxon>
        <taxon>Magnoliopsida</taxon>
        <taxon>eudicotyledons</taxon>
        <taxon>Gunneridae</taxon>
        <taxon>Pentapetalae</taxon>
        <taxon>asterids</taxon>
        <taxon>campanulids</taxon>
        <taxon>Asterales</taxon>
        <taxon>Asteraceae</taxon>
        <taxon>Asteroideae</taxon>
        <taxon>Anthemideae</taxon>
        <taxon>Anthemidinae</taxon>
        <taxon>Tanacetum</taxon>
    </lineage>
</organism>
<dbReference type="InterPro" id="IPR036875">
    <property type="entry name" value="Znf_CCHC_sf"/>
</dbReference>
<keyword evidence="2" id="KW-0863">Zinc-finger</keyword>
<comment type="caution">
    <text evidence="6">The sequence shown here is derived from an EMBL/GenBank/DDBJ whole genome shotgun (WGS) entry which is preliminary data.</text>
</comment>
<evidence type="ECO:0000313" key="7">
    <source>
        <dbReference type="Proteomes" id="UP001151760"/>
    </source>
</evidence>
<dbReference type="EMBL" id="BQNB010016224">
    <property type="protein sequence ID" value="GJT49285.1"/>
    <property type="molecule type" value="Genomic_DNA"/>
</dbReference>
<dbReference type="Pfam" id="PF22936">
    <property type="entry name" value="Pol_BBD"/>
    <property type="match status" value="1"/>
</dbReference>
<dbReference type="SUPFAM" id="SSF57756">
    <property type="entry name" value="Retrovirus zinc finger-like domains"/>
    <property type="match status" value="1"/>
</dbReference>
<dbReference type="Pfam" id="PF07727">
    <property type="entry name" value="RVT_2"/>
    <property type="match status" value="3"/>
</dbReference>
<feature type="compositionally biased region" description="Low complexity" evidence="4">
    <location>
        <begin position="1544"/>
        <end position="1556"/>
    </location>
</feature>
<dbReference type="InterPro" id="IPR013103">
    <property type="entry name" value="RVT_2"/>
</dbReference>
<keyword evidence="2" id="KW-0479">Metal-binding</keyword>
<keyword evidence="1" id="KW-0378">Hydrolase</keyword>
<keyword evidence="3" id="KW-0175">Coiled coil</keyword>
<dbReference type="SMART" id="SM00343">
    <property type="entry name" value="ZnF_C2HC"/>
    <property type="match status" value="1"/>
</dbReference>